<dbReference type="RefSeq" id="WP_327597392.1">
    <property type="nucleotide sequence ID" value="NZ_JAYXHS010000001.1"/>
</dbReference>
<sequence length="109" mass="11044">MEAIGKFDGSNSINSGANSVHNSINKAADAARPAVDRIADGAHQAVDRLASVAASAADTLSVRGAQIRDAQVKLTGSARSYVSAHPLTTVGIAVGVGFLLSRLLSSSSR</sequence>
<protein>
    <recommendedName>
        <fullName evidence="1">DUF883 domain-containing protein</fullName>
    </recommendedName>
</protein>
<evidence type="ECO:0000313" key="3">
    <source>
        <dbReference type="Proteomes" id="UP001331561"/>
    </source>
</evidence>
<accession>A0ABU6JY65</accession>
<evidence type="ECO:0000259" key="1">
    <source>
        <dbReference type="Pfam" id="PF19029"/>
    </source>
</evidence>
<gene>
    <name evidence="2" type="ORF">VVD49_01690</name>
</gene>
<keyword evidence="3" id="KW-1185">Reference proteome</keyword>
<comment type="caution">
    <text evidence="2">The sequence shown here is derived from an EMBL/GenBank/DDBJ whole genome shotgun (WGS) entry which is preliminary data.</text>
</comment>
<feature type="domain" description="DUF883" evidence="1">
    <location>
        <begin position="78"/>
        <end position="105"/>
    </location>
</feature>
<evidence type="ECO:0000313" key="2">
    <source>
        <dbReference type="EMBL" id="MEC5384413.1"/>
    </source>
</evidence>
<dbReference type="Proteomes" id="UP001331561">
    <property type="component" value="Unassembled WGS sequence"/>
</dbReference>
<reference evidence="2 3" key="1">
    <citation type="submission" date="2024-01" db="EMBL/GenBank/DDBJ databases">
        <title>Uliginosibacterium soil sp. nov.</title>
        <authorList>
            <person name="Lv Y."/>
        </authorList>
    </citation>
    <scope>NUCLEOTIDE SEQUENCE [LARGE SCALE GENOMIC DNA]</scope>
    <source>
        <strain evidence="2 3">H3</strain>
    </source>
</reference>
<dbReference type="EMBL" id="JAYXHS010000001">
    <property type="protein sequence ID" value="MEC5384413.1"/>
    <property type="molecule type" value="Genomic_DNA"/>
</dbReference>
<organism evidence="2 3">
    <name type="scientific">Uliginosibacterium silvisoli</name>
    <dbReference type="NCBI Taxonomy" id="3114758"/>
    <lineage>
        <taxon>Bacteria</taxon>
        <taxon>Pseudomonadati</taxon>
        <taxon>Pseudomonadota</taxon>
        <taxon>Betaproteobacteria</taxon>
        <taxon>Rhodocyclales</taxon>
        <taxon>Zoogloeaceae</taxon>
        <taxon>Uliginosibacterium</taxon>
    </lineage>
</organism>
<dbReference type="InterPro" id="IPR043605">
    <property type="entry name" value="DUF883_C"/>
</dbReference>
<dbReference type="Pfam" id="PF19029">
    <property type="entry name" value="DUF883_C"/>
    <property type="match status" value="1"/>
</dbReference>
<name>A0ABU6JY65_9RHOO</name>
<proteinExistence type="predicted"/>